<accession>A0ABQ5TZP5</accession>
<reference evidence="2" key="2">
    <citation type="submission" date="2023-01" db="EMBL/GenBank/DDBJ databases">
        <title>Draft genome sequence of Sneathiella chinensis strain NBRC 103408.</title>
        <authorList>
            <person name="Sun Q."/>
            <person name="Mori K."/>
        </authorList>
    </citation>
    <scope>NUCLEOTIDE SEQUENCE</scope>
    <source>
        <strain evidence="2">NBRC 103408</strain>
    </source>
</reference>
<feature type="chain" id="PRO_5047205555" evidence="1">
    <location>
        <begin position="23"/>
        <end position="126"/>
    </location>
</feature>
<dbReference type="Proteomes" id="UP001161409">
    <property type="component" value="Unassembled WGS sequence"/>
</dbReference>
<evidence type="ECO:0000313" key="2">
    <source>
        <dbReference type="EMBL" id="GLQ04906.1"/>
    </source>
</evidence>
<dbReference type="EMBL" id="BSNF01000001">
    <property type="protein sequence ID" value="GLQ04906.1"/>
    <property type="molecule type" value="Genomic_DNA"/>
</dbReference>
<name>A0ABQ5TZP5_9PROT</name>
<organism evidence="2 3">
    <name type="scientific">Sneathiella chinensis</name>
    <dbReference type="NCBI Taxonomy" id="349750"/>
    <lineage>
        <taxon>Bacteria</taxon>
        <taxon>Pseudomonadati</taxon>
        <taxon>Pseudomonadota</taxon>
        <taxon>Alphaproteobacteria</taxon>
        <taxon>Sneathiellales</taxon>
        <taxon>Sneathiellaceae</taxon>
        <taxon>Sneathiella</taxon>
    </lineage>
</organism>
<feature type="signal peptide" evidence="1">
    <location>
        <begin position="1"/>
        <end position="22"/>
    </location>
</feature>
<evidence type="ECO:0000256" key="1">
    <source>
        <dbReference type="SAM" id="SignalP"/>
    </source>
</evidence>
<comment type="caution">
    <text evidence="2">The sequence shown here is derived from an EMBL/GenBank/DDBJ whole genome shotgun (WGS) entry which is preliminary data.</text>
</comment>
<keyword evidence="1" id="KW-0732">Signal</keyword>
<keyword evidence="3" id="KW-1185">Reference proteome</keyword>
<gene>
    <name evidence="2" type="ORF">GCM10007924_01270</name>
</gene>
<evidence type="ECO:0000313" key="3">
    <source>
        <dbReference type="Proteomes" id="UP001161409"/>
    </source>
</evidence>
<proteinExistence type="predicted"/>
<reference evidence="2" key="1">
    <citation type="journal article" date="2014" name="Int. J. Syst. Evol. Microbiol.">
        <title>Complete genome of a new Firmicutes species belonging to the dominant human colonic microbiota ('Ruminococcus bicirculans') reveals two chromosomes and a selective capacity to utilize plant glucans.</title>
        <authorList>
            <consortium name="NISC Comparative Sequencing Program"/>
            <person name="Wegmann U."/>
            <person name="Louis P."/>
            <person name="Goesmann A."/>
            <person name="Henrissat B."/>
            <person name="Duncan S.H."/>
            <person name="Flint H.J."/>
        </authorList>
    </citation>
    <scope>NUCLEOTIDE SEQUENCE</scope>
    <source>
        <strain evidence="2">NBRC 103408</strain>
    </source>
</reference>
<dbReference type="RefSeq" id="WP_169558947.1">
    <property type="nucleotide sequence ID" value="NZ_BSNF01000001.1"/>
</dbReference>
<protein>
    <submittedName>
        <fullName evidence="2">Uncharacterized protein</fullName>
    </submittedName>
</protein>
<sequence length="126" mass="13840">MKRFAPLGLAIASALVSTSVLAASSASLELREDAEYMMRKLAEDIHAQRLTTRVIDETRDKSIKVEGYALEFKPAAVNSQTGENLSCAVVTMQSVIRPKGERPEKLKRTAEICSDVKSGQITHYVD</sequence>